<dbReference type="RefSeq" id="WP_350936965.1">
    <property type="nucleotide sequence ID" value="NZ_JAYWLC010000007.1"/>
</dbReference>
<feature type="domain" description="Lysozyme inhibitor LprI-like N-terminal" evidence="2">
    <location>
        <begin position="27"/>
        <end position="119"/>
    </location>
</feature>
<evidence type="ECO:0000313" key="4">
    <source>
        <dbReference type="Proteomes" id="UP001438953"/>
    </source>
</evidence>
<dbReference type="InterPro" id="IPR009739">
    <property type="entry name" value="LprI-like_N"/>
</dbReference>
<dbReference type="PANTHER" id="PTHR39176:SF1">
    <property type="entry name" value="PERIPLASMIC PROTEIN"/>
    <property type="match status" value="1"/>
</dbReference>
<dbReference type="Pfam" id="PF07007">
    <property type="entry name" value="LprI"/>
    <property type="match status" value="1"/>
</dbReference>
<name>A0ABV1SH41_9RHOB</name>
<dbReference type="Gene3D" id="1.20.1270.180">
    <property type="match status" value="1"/>
</dbReference>
<reference evidence="3 4" key="1">
    <citation type="submission" date="2024-06" db="EMBL/GenBank/DDBJ databases">
        <title>Thioclava kandeliae sp. nov. from a rhizosphere soil sample of Kandelia candel in a mangrove.</title>
        <authorList>
            <person name="Mu T."/>
        </authorList>
    </citation>
    <scope>NUCLEOTIDE SEQUENCE [LARGE SCALE GENOMIC DNA]</scope>
    <source>
        <strain evidence="3 4">CPCC 100088</strain>
    </source>
</reference>
<organism evidence="3 4">
    <name type="scientific">Thioclava kandeliae</name>
    <dbReference type="NCBI Taxonomy" id="3070818"/>
    <lineage>
        <taxon>Bacteria</taxon>
        <taxon>Pseudomonadati</taxon>
        <taxon>Pseudomonadota</taxon>
        <taxon>Alphaproteobacteria</taxon>
        <taxon>Rhodobacterales</taxon>
        <taxon>Paracoccaceae</taxon>
        <taxon>Thioclava</taxon>
    </lineage>
</organism>
<keyword evidence="4" id="KW-1185">Reference proteome</keyword>
<dbReference type="EMBL" id="JAYWLC010000007">
    <property type="protein sequence ID" value="MER5172227.1"/>
    <property type="molecule type" value="Genomic_DNA"/>
</dbReference>
<gene>
    <name evidence="3" type="ORF">VSX56_10600</name>
</gene>
<dbReference type="PANTHER" id="PTHR39176">
    <property type="entry name" value="PERIPLASMIC PROTEIN-RELATED"/>
    <property type="match status" value="1"/>
</dbReference>
<dbReference type="Proteomes" id="UP001438953">
    <property type="component" value="Unassembled WGS sequence"/>
</dbReference>
<sequence>MKRVTAAVLGLCLMGAGAGPVWALDCQAPQTQADMTACAGQDYEAADADLNAAYAETRTRAKSRGAAQAEALLEAQRAWIAYRDAACMAEGLEYDGGSMQPMAVAMCKTELTKRRSEDLRRLYNAM</sequence>
<keyword evidence="1" id="KW-0732">Signal</keyword>
<accession>A0ABV1SH41</accession>
<feature type="chain" id="PRO_5046121419" evidence="1">
    <location>
        <begin position="24"/>
        <end position="126"/>
    </location>
</feature>
<feature type="signal peptide" evidence="1">
    <location>
        <begin position="1"/>
        <end position="23"/>
    </location>
</feature>
<protein>
    <submittedName>
        <fullName evidence="3">Lysozyme inhibitor LprI family protein</fullName>
    </submittedName>
</protein>
<evidence type="ECO:0000259" key="2">
    <source>
        <dbReference type="Pfam" id="PF07007"/>
    </source>
</evidence>
<evidence type="ECO:0000313" key="3">
    <source>
        <dbReference type="EMBL" id="MER5172227.1"/>
    </source>
</evidence>
<comment type="caution">
    <text evidence="3">The sequence shown here is derived from an EMBL/GenBank/DDBJ whole genome shotgun (WGS) entry which is preliminary data.</text>
</comment>
<proteinExistence type="predicted"/>
<evidence type="ECO:0000256" key="1">
    <source>
        <dbReference type="SAM" id="SignalP"/>
    </source>
</evidence>